<dbReference type="Proteomes" id="UP000515913">
    <property type="component" value="Chromosome"/>
</dbReference>
<gene>
    <name evidence="1" type="ORF">H9Q81_01365</name>
</gene>
<keyword evidence="2" id="KW-1185">Reference proteome</keyword>
<protein>
    <recommendedName>
        <fullName evidence="3">Phage protein</fullName>
    </recommendedName>
</protein>
<evidence type="ECO:0008006" key="3">
    <source>
        <dbReference type="Google" id="ProtNLM"/>
    </source>
</evidence>
<dbReference type="RefSeq" id="WP_187422983.1">
    <property type="nucleotide sequence ID" value="NZ_CP060637.1"/>
</dbReference>
<proteinExistence type="predicted"/>
<organism evidence="1 2">
    <name type="scientific">Fusobacterium hominis</name>
    <dbReference type="NCBI Taxonomy" id="2764326"/>
    <lineage>
        <taxon>Bacteria</taxon>
        <taxon>Fusobacteriati</taxon>
        <taxon>Fusobacteriota</taxon>
        <taxon>Fusobacteriia</taxon>
        <taxon>Fusobacteriales</taxon>
        <taxon>Fusobacteriaceae</taxon>
        <taxon>Fusobacterium</taxon>
    </lineage>
</organism>
<dbReference type="EMBL" id="CP060637">
    <property type="protein sequence ID" value="QNM15517.1"/>
    <property type="molecule type" value="Genomic_DNA"/>
</dbReference>
<name>A0A7G9GXI5_9FUSO</name>
<evidence type="ECO:0000313" key="2">
    <source>
        <dbReference type="Proteomes" id="UP000515913"/>
    </source>
</evidence>
<dbReference type="KEGG" id="fho:H9Q81_01365"/>
<sequence length="121" mass="13990">MRDLSFEKELEEAKEQLKAIDVPVPNEEMEVLDSCTKYAYVNGEKIKLDFGSLTGKKIIILKAKYRRLMKSDAQYVPELDEAYLMLVAEEVSGVDYDTLVNLKNYQEFKDIKEKVQNFLVG</sequence>
<reference evidence="1 2" key="1">
    <citation type="submission" date="2020-08" db="EMBL/GenBank/DDBJ databases">
        <authorList>
            <person name="Liu C."/>
            <person name="Sun Q."/>
        </authorList>
    </citation>
    <scope>NUCLEOTIDE SEQUENCE [LARGE SCALE GENOMIC DNA]</scope>
    <source>
        <strain evidence="1 2">NSJ-57</strain>
    </source>
</reference>
<accession>A0A7G9GXI5</accession>
<dbReference type="AlphaFoldDB" id="A0A7G9GXI5"/>
<evidence type="ECO:0000313" key="1">
    <source>
        <dbReference type="EMBL" id="QNM15517.1"/>
    </source>
</evidence>